<dbReference type="HOGENOM" id="CLU_2427562_0_0_1"/>
<accession>A1D5P9</accession>
<dbReference type="AlphaFoldDB" id="A1D5P9"/>
<protein>
    <submittedName>
        <fullName evidence="1">Uncharacterized protein</fullName>
    </submittedName>
</protein>
<dbReference type="RefSeq" id="XP_001262940.1">
    <property type="nucleotide sequence ID" value="XM_001262939.1"/>
</dbReference>
<proteinExistence type="predicted"/>
<gene>
    <name evidence="1" type="ORF">NFIA_062040</name>
</gene>
<dbReference type="VEuPathDB" id="FungiDB:NFIA_062040"/>
<evidence type="ECO:0000313" key="2">
    <source>
        <dbReference type="Proteomes" id="UP000006702"/>
    </source>
</evidence>
<evidence type="ECO:0000313" key="1">
    <source>
        <dbReference type="EMBL" id="EAW21043.1"/>
    </source>
</evidence>
<dbReference type="EMBL" id="DS027690">
    <property type="protein sequence ID" value="EAW21043.1"/>
    <property type="molecule type" value="Genomic_DNA"/>
</dbReference>
<dbReference type="KEGG" id="nfi:NFIA_062040"/>
<reference evidence="2" key="1">
    <citation type="journal article" date="2008" name="PLoS Genet.">
        <title>Genomic islands in the pathogenic filamentous fungus Aspergillus fumigatus.</title>
        <authorList>
            <person name="Fedorova N.D."/>
            <person name="Khaldi N."/>
            <person name="Joardar V.S."/>
            <person name="Maiti R."/>
            <person name="Amedeo P."/>
            <person name="Anderson M.J."/>
            <person name="Crabtree J."/>
            <person name="Silva J.C."/>
            <person name="Badger J.H."/>
            <person name="Albarraq A."/>
            <person name="Angiuoli S."/>
            <person name="Bussey H."/>
            <person name="Bowyer P."/>
            <person name="Cotty P.J."/>
            <person name="Dyer P.S."/>
            <person name="Egan A."/>
            <person name="Galens K."/>
            <person name="Fraser-Liggett C.M."/>
            <person name="Haas B.J."/>
            <person name="Inman J.M."/>
            <person name="Kent R."/>
            <person name="Lemieux S."/>
            <person name="Malavazi I."/>
            <person name="Orvis J."/>
            <person name="Roemer T."/>
            <person name="Ronning C.M."/>
            <person name="Sundaram J.P."/>
            <person name="Sutton G."/>
            <person name="Turner G."/>
            <person name="Venter J.C."/>
            <person name="White O.R."/>
            <person name="Whitty B.R."/>
            <person name="Youngman P."/>
            <person name="Wolfe K.H."/>
            <person name="Goldman G.H."/>
            <person name="Wortman J.R."/>
            <person name="Jiang B."/>
            <person name="Denning D.W."/>
            <person name="Nierman W.C."/>
        </authorList>
    </citation>
    <scope>NUCLEOTIDE SEQUENCE [LARGE SCALE GENOMIC DNA]</scope>
    <source>
        <strain evidence="2">ATCC 1020 / DSM 3700 / CBS 544.65 / FGSC A1164 / JCM 1740 / NRRL 181 / WB 181</strain>
    </source>
</reference>
<dbReference type="OMA" id="RNCPSCI"/>
<dbReference type="GeneID" id="4589649"/>
<dbReference type="eggNOG" id="ENOG502RPH0">
    <property type="taxonomic scope" value="Eukaryota"/>
</dbReference>
<organism evidence="1 2">
    <name type="scientific">Neosartorya fischeri (strain ATCC 1020 / DSM 3700 / CBS 544.65 / FGSC A1164 / JCM 1740 / NRRL 181 / WB 181)</name>
    <name type="common">Aspergillus fischerianus</name>
    <dbReference type="NCBI Taxonomy" id="331117"/>
    <lineage>
        <taxon>Eukaryota</taxon>
        <taxon>Fungi</taxon>
        <taxon>Dikarya</taxon>
        <taxon>Ascomycota</taxon>
        <taxon>Pezizomycotina</taxon>
        <taxon>Eurotiomycetes</taxon>
        <taxon>Eurotiomycetidae</taxon>
        <taxon>Eurotiales</taxon>
        <taxon>Aspergillaceae</taxon>
        <taxon>Aspergillus</taxon>
        <taxon>Aspergillus subgen. Fumigati</taxon>
    </lineage>
</organism>
<keyword evidence="2" id="KW-1185">Reference proteome</keyword>
<name>A1D5P9_NEOFI</name>
<dbReference type="Proteomes" id="UP000006702">
    <property type="component" value="Unassembled WGS sequence"/>
</dbReference>
<dbReference type="OrthoDB" id="4410330at2759"/>
<sequence length="91" mass="10594">MASFFREVGRINGQLHVAATPISNVPVRHDPMHPFYQYDNEQDGDNAVQWLFGRDDEEEAVDHDEQNNVIYMRNCPSCIRSACYYIYPHTS</sequence>